<keyword evidence="5" id="KW-1185">Reference proteome</keyword>
<reference evidence="4 5" key="1">
    <citation type="submission" date="2019-07" db="EMBL/GenBank/DDBJ databases">
        <title>The draft genome sequence of Aquimarina algiphila M91.</title>
        <authorList>
            <person name="Meng X."/>
        </authorList>
    </citation>
    <scope>NUCLEOTIDE SEQUENCE [LARGE SCALE GENOMIC DNA]</scope>
    <source>
        <strain evidence="4 5">M91</strain>
    </source>
</reference>
<evidence type="ECO:0000313" key="5">
    <source>
        <dbReference type="Proteomes" id="UP000318833"/>
    </source>
</evidence>
<protein>
    <submittedName>
        <fullName evidence="4">Dienelactone hydrolase</fullName>
    </submittedName>
</protein>
<dbReference type="OrthoDB" id="9814760at2"/>
<keyword evidence="2" id="KW-0442">Lipid degradation</keyword>
<dbReference type="AlphaFoldDB" id="A0A554VET5"/>
<dbReference type="Gene3D" id="3.40.50.1820">
    <property type="entry name" value="alpha/beta hydrolase"/>
    <property type="match status" value="1"/>
</dbReference>
<dbReference type="PIRSF" id="PIRSF031982">
    <property type="entry name" value="UCP031982_abhydr"/>
    <property type="match status" value="1"/>
</dbReference>
<evidence type="ECO:0000256" key="3">
    <source>
        <dbReference type="ARBA" id="ARBA00023098"/>
    </source>
</evidence>
<dbReference type="PANTHER" id="PTHR10272">
    <property type="entry name" value="PLATELET-ACTIVATING FACTOR ACETYLHYDROLASE"/>
    <property type="match status" value="1"/>
</dbReference>
<comment type="caution">
    <text evidence="4">The sequence shown here is derived from an EMBL/GenBank/DDBJ whole genome shotgun (WGS) entry which is preliminary data.</text>
</comment>
<name>A0A554VET5_9FLAO</name>
<dbReference type="InterPro" id="IPR016986">
    <property type="entry name" value="UCP031982_abhydr"/>
</dbReference>
<gene>
    <name evidence="4" type="ORF">FOF46_22260</name>
</gene>
<dbReference type="PANTHER" id="PTHR10272:SF0">
    <property type="entry name" value="PLATELET-ACTIVATING FACTOR ACETYLHYDROLASE"/>
    <property type="match status" value="1"/>
</dbReference>
<evidence type="ECO:0000313" key="4">
    <source>
        <dbReference type="EMBL" id="TSE05575.1"/>
    </source>
</evidence>
<organism evidence="4 5">
    <name type="scientific">Aquimarina algiphila</name>
    <dbReference type="NCBI Taxonomy" id="2047982"/>
    <lineage>
        <taxon>Bacteria</taxon>
        <taxon>Pseudomonadati</taxon>
        <taxon>Bacteroidota</taxon>
        <taxon>Flavobacteriia</taxon>
        <taxon>Flavobacteriales</taxon>
        <taxon>Flavobacteriaceae</taxon>
        <taxon>Aquimarina</taxon>
    </lineage>
</organism>
<dbReference type="GO" id="GO:0003847">
    <property type="term" value="F:1-alkyl-2-acetylglycerophosphocholine esterase activity"/>
    <property type="evidence" value="ECO:0007669"/>
    <property type="project" value="TreeGrafter"/>
</dbReference>
<dbReference type="Proteomes" id="UP000318833">
    <property type="component" value="Unassembled WGS sequence"/>
</dbReference>
<dbReference type="PROSITE" id="PS51257">
    <property type="entry name" value="PROKAR_LIPOPROTEIN"/>
    <property type="match status" value="1"/>
</dbReference>
<dbReference type="EMBL" id="VLNR01000058">
    <property type="protein sequence ID" value="TSE05575.1"/>
    <property type="molecule type" value="Genomic_DNA"/>
</dbReference>
<dbReference type="GO" id="GO:0016042">
    <property type="term" value="P:lipid catabolic process"/>
    <property type="evidence" value="ECO:0007669"/>
    <property type="project" value="UniProtKB-KW"/>
</dbReference>
<keyword evidence="1 4" id="KW-0378">Hydrolase</keyword>
<evidence type="ECO:0000256" key="1">
    <source>
        <dbReference type="ARBA" id="ARBA00022801"/>
    </source>
</evidence>
<dbReference type="SUPFAM" id="SSF53474">
    <property type="entry name" value="alpha/beta-Hydrolases"/>
    <property type="match status" value="1"/>
</dbReference>
<keyword evidence="3" id="KW-0443">Lipid metabolism</keyword>
<dbReference type="RefSeq" id="WP_143917967.1">
    <property type="nucleotide sequence ID" value="NZ_CANMIK010000063.1"/>
</dbReference>
<proteinExistence type="predicted"/>
<accession>A0A554VET5</accession>
<dbReference type="Pfam" id="PF03403">
    <property type="entry name" value="PAF-AH_p_II"/>
    <property type="match status" value="1"/>
</dbReference>
<sequence>MQKVLLLSFTLVLLFSCAKEKEKEKTFNIGQQSTTIVDESRDRPIVIEIWYPTYDSLITKETKSTRKELFKNIKTIPNASMPEGKFPLLLVSHGTGGNRFSLTWFIEDMVKKGYIVVSVDHYGNSTFNKLPREFVKWWERAIDIKYTLTTILEDTEIGPKIDRSKIGGVGFSLGGYTNIALAGGYVDREVKDSDEPDTDREMPPEFPQTDEIIDFDTDSLIVASYNTHKDHVKDDRIKAFFVMAPAIGFGFHSKKQTETITAPVYIVAGKGDTNTPVKHNAIHYHNLIPTSKIHLFGEHVDHYIFLNEATEFGKKVAPEITIDHPEVNRKEIHQQTMQLALDFFEKNL</sequence>
<evidence type="ECO:0000256" key="2">
    <source>
        <dbReference type="ARBA" id="ARBA00022963"/>
    </source>
</evidence>
<dbReference type="InterPro" id="IPR029058">
    <property type="entry name" value="AB_hydrolase_fold"/>
</dbReference>